<evidence type="ECO:0000313" key="1">
    <source>
        <dbReference type="EMBL" id="KVK84482.1"/>
    </source>
</evidence>
<organism evidence="1 2">
    <name type="scientific">Burkholderia cepacia</name>
    <name type="common">Pseudomonas cepacia</name>
    <dbReference type="NCBI Taxonomy" id="292"/>
    <lineage>
        <taxon>Bacteria</taxon>
        <taxon>Pseudomonadati</taxon>
        <taxon>Pseudomonadota</taxon>
        <taxon>Betaproteobacteria</taxon>
        <taxon>Burkholderiales</taxon>
        <taxon>Burkholderiaceae</taxon>
        <taxon>Burkholderia</taxon>
        <taxon>Burkholderia cepacia complex</taxon>
    </lineage>
</organism>
<evidence type="ECO:0000313" key="2">
    <source>
        <dbReference type="Proteomes" id="UP000069001"/>
    </source>
</evidence>
<comment type="caution">
    <text evidence="1">The sequence shown here is derived from an EMBL/GenBank/DDBJ whole genome shotgun (WGS) entry which is preliminary data.</text>
</comment>
<sequence>MIRELHDAGEMTIRIAYNLFTQKPNAEKEDFVNWTKSTKYHDGTDYFRNNGAGEMLVFSAAHFMALNSFFEHLGLIAALVLVTMIGDVRSGEGDGRD</sequence>
<proteinExistence type="predicted"/>
<dbReference type="AlphaFoldDB" id="A0A124SPM3"/>
<accession>A0A124SPM3</accession>
<dbReference type="EMBL" id="LOYH01000037">
    <property type="protein sequence ID" value="KVK84482.1"/>
    <property type="molecule type" value="Genomic_DNA"/>
</dbReference>
<dbReference type="Proteomes" id="UP000069001">
    <property type="component" value="Unassembled WGS sequence"/>
</dbReference>
<protein>
    <submittedName>
        <fullName evidence="1">Uncharacterized protein</fullName>
    </submittedName>
</protein>
<reference evidence="1 2" key="1">
    <citation type="submission" date="2015-11" db="EMBL/GenBank/DDBJ databases">
        <title>Expanding the genomic diversity of Burkholderia species for the development of highly accurate diagnostics.</title>
        <authorList>
            <person name="Sahl J."/>
            <person name="Keim P."/>
            <person name="Wagner D."/>
        </authorList>
    </citation>
    <scope>NUCLEOTIDE SEQUENCE [LARGE SCALE GENOMIC DNA]</scope>
    <source>
        <strain evidence="1 2">MSMB1302</strain>
    </source>
</reference>
<gene>
    <name evidence="1" type="ORF">WS90_10790</name>
</gene>
<name>A0A124SPM3_BURCE</name>